<protein>
    <submittedName>
        <fullName evidence="2">Uncharacterized protein</fullName>
    </submittedName>
</protein>
<keyword evidence="1" id="KW-0472">Membrane</keyword>
<dbReference type="AlphaFoldDB" id="A0A5N6JGW2"/>
<sequence>MMMMHGTLNGYDYGQAISVIILCLFFWEAVFAFFKHDLRELWISRFMITTYDRLEIRISPLFNQWNALMH</sequence>
<dbReference type="EMBL" id="ML732769">
    <property type="protein sequence ID" value="KAB8278096.1"/>
    <property type="molecule type" value="Genomic_DNA"/>
</dbReference>
<dbReference type="Proteomes" id="UP000326289">
    <property type="component" value="Unassembled WGS sequence"/>
</dbReference>
<accession>A0A5N6JGW2</accession>
<feature type="transmembrane region" description="Helical" evidence="1">
    <location>
        <begin position="13"/>
        <end position="34"/>
    </location>
</feature>
<gene>
    <name evidence="2" type="ORF">BDV30DRAFT_155469</name>
</gene>
<reference evidence="2 3" key="1">
    <citation type="submission" date="2019-04" db="EMBL/GenBank/DDBJ databases">
        <title>Fungal friends and foes A comparative genomics study of 23 Aspergillus species from section Flavi.</title>
        <authorList>
            <consortium name="DOE Joint Genome Institute"/>
            <person name="Kjaerbolling I."/>
            <person name="Vesth T.C."/>
            <person name="Frisvad J.C."/>
            <person name="Nybo J.L."/>
            <person name="Theobald S."/>
            <person name="Kildgaard S."/>
            <person name="Petersen T.I."/>
            <person name="Kuo A."/>
            <person name="Sato A."/>
            <person name="Lyhne E.K."/>
            <person name="Kogle M.E."/>
            <person name="Wiebenga A."/>
            <person name="Kun R.S."/>
            <person name="Lubbers R.J."/>
            <person name="Makela M.R."/>
            <person name="Barry K."/>
            <person name="Chovatia M."/>
            <person name="Clum A."/>
            <person name="Daum C."/>
            <person name="Haridas S."/>
            <person name="He G."/>
            <person name="LaButti K."/>
            <person name="Lipzen A."/>
            <person name="Mondo S."/>
            <person name="Pangilinan J."/>
            <person name="Riley R."/>
            <person name="Salamov A."/>
            <person name="Simmons B.A."/>
            <person name="Magnuson J.K."/>
            <person name="Henrissat B."/>
            <person name="Mortensen U.H."/>
            <person name="Larsen T.O."/>
            <person name="De vries R.P."/>
            <person name="Grigoriev I.V."/>
            <person name="Machida M."/>
            <person name="Baker S.E."/>
            <person name="Andersen M.R."/>
        </authorList>
    </citation>
    <scope>NUCLEOTIDE SEQUENCE [LARGE SCALE GENOMIC DNA]</scope>
    <source>
        <strain evidence="2 3">CBS 117635</strain>
    </source>
</reference>
<keyword evidence="1" id="KW-1133">Transmembrane helix</keyword>
<keyword evidence="3" id="KW-1185">Reference proteome</keyword>
<evidence type="ECO:0000256" key="1">
    <source>
        <dbReference type="SAM" id="Phobius"/>
    </source>
</evidence>
<keyword evidence="1" id="KW-0812">Transmembrane</keyword>
<proteinExistence type="predicted"/>
<organism evidence="2 3">
    <name type="scientific">Aspergillus minisclerotigenes</name>
    <dbReference type="NCBI Taxonomy" id="656917"/>
    <lineage>
        <taxon>Eukaryota</taxon>
        <taxon>Fungi</taxon>
        <taxon>Dikarya</taxon>
        <taxon>Ascomycota</taxon>
        <taxon>Pezizomycotina</taxon>
        <taxon>Eurotiomycetes</taxon>
        <taxon>Eurotiomycetidae</taxon>
        <taxon>Eurotiales</taxon>
        <taxon>Aspergillaceae</taxon>
        <taxon>Aspergillus</taxon>
        <taxon>Aspergillus subgen. Circumdati</taxon>
    </lineage>
</organism>
<name>A0A5N6JGW2_9EURO</name>
<evidence type="ECO:0000313" key="2">
    <source>
        <dbReference type="EMBL" id="KAB8278096.1"/>
    </source>
</evidence>
<evidence type="ECO:0000313" key="3">
    <source>
        <dbReference type="Proteomes" id="UP000326289"/>
    </source>
</evidence>